<keyword evidence="3" id="KW-1185">Reference proteome</keyword>
<organism evidence="2 3">
    <name type="scientific">Chryseobacterium piperi</name>
    <dbReference type="NCBI Taxonomy" id="558152"/>
    <lineage>
        <taxon>Bacteria</taxon>
        <taxon>Pseudomonadati</taxon>
        <taxon>Bacteroidota</taxon>
        <taxon>Flavobacteriia</taxon>
        <taxon>Flavobacteriales</taxon>
        <taxon>Weeksellaceae</taxon>
        <taxon>Chryseobacterium group</taxon>
        <taxon>Chryseobacterium</taxon>
    </lineage>
</organism>
<comment type="caution">
    <text evidence="2">The sequence shown here is derived from an EMBL/GenBank/DDBJ whole genome shotgun (WGS) entry which is preliminary data.</text>
</comment>
<dbReference type="AlphaFoldDB" id="A0A086B4M4"/>
<feature type="chain" id="PRO_5001803891" evidence="1">
    <location>
        <begin position="30"/>
        <end position="292"/>
    </location>
</feature>
<gene>
    <name evidence="2" type="ORF">IQ37_13990</name>
</gene>
<dbReference type="EMBL" id="JPRJ01000028">
    <property type="protein sequence ID" value="KFF23888.1"/>
    <property type="molecule type" value="Genomic_DNA"/>
</dbReference>
<name>A0A086B4M4_9FLAO</name>
<dbReference type="Proteomes" id="UP000028709">
    <property type="component" value="Unassembled WGS sequence"/>
</dbReference>
<accession>A0A086B4M4</accession>
<feature type="signal peptide" evidence="1">
    <location>
        <begin position="1"/>
        <end position="29"/>
    </location>
</feature>
<protein>
    <submittedName>
        <fullName evidence="2">Uncharacterized protein</fullName>
    </submittedName>
</protein>
<dbReference type="KEGG" id="cpip:CJF12_01875"/>
<proteinExistence type="predicted"/>
<reference evidence="2 3" key="1">
    <citation type="submission" date="2014-07" db="EMBL/GenBank/DDBJ databases">
        <title>Genome of Chryseobacterium piperi CTM.</title>
        <authorList>
            <person name="Pipes S.E."/>
            <person name="Stropko S.J."/>
            <person name="Newman J.D."/>
        </authorList>
    </citation>
    <scope>NUCLEOTIDE SEQUENCE [LARGE SCALE GENOMIC DNA]</scope>
    <source>
        <strain evidence="2 3">CTM</strain>
    </source>
</reference>
<evidence type="ECO:0000313" key="3">
    <source>
        <dbReference type="Proteomes" id="UP000028709"/>
    </source>
</evidence>
<keyword evidence="1" id="KW-0732">Signal</keyword>
<sequence>MHFDNKNKIKEMKKNLLFAMAMLPFAFYAQVGINTTSPKATLDIKGVNYDRTGTSQDNGKATLRIDGNTEHALDIGTISSAPYGAYIQSLDKNSNRGLPVAINSNGGNVGIGMIPTKAPNSSSPSKLYVNTVATAPNDGVATLVRNETTGEIMAVRVGSNTKSFSTATYQLNNVNGDWVNNFDTKISATDYTVIVTGLSFGGSPNAKGLRVGAEGTPAGSTYNPLNYSAFIQNGTWRLTADYDGGNPPPGVNGNWTINVLIINNSLINGLSTQTYNLNGSSTGSAASAPAGL</sequence>
<evidence type="ECO:0000256" key="1">
    <source>
        <dbReference type="SAM" id="SignalP"/>
    </source>
</evidence>
<evidence type="ECO:0000313" key="2">
    <source>
        <dbReference type="EMBL" id="KFF23888.1"/>
    </source>
</evidence>